<dbReference type="AlphaFoldDB" id="A0A9J6GK64"/>
<name>A0A9J6GK64_HAELO</name>
<evidence type="ECO:0000256" key="2">
    <source>
        <dbReference type="SAM" id="Phobius"/>
    </source>
</evidence>
<keyword evidence="2" id="KW-0812">Transmembrane</keyword>
<proteinExistence type="predicted"/>
<feature type="transmembrane region" description="Helical" evidence="2">
    <location>
        <begin position="383"/>
        <end position="403"/>
    </location>
</feature>
<feature type="compositionally biased region" description="Basic and acidic residues" evidence="1">
    <location>
        <begin position="419"/>
        <end position="473"/>
    </location>
</feature>
<keyword evidence="4" id="KW-1185">Reference proteome</keyword>
<dbReference type="VEuPathDB" id="VectorBase:HLOH_063870"/>
<dbReference type="Proteomes" id="UP000821853">
    <property type="component" value="Chromosome 5"/>
</dbReference>
<feature type="region of interest" description="Disordered" evidence="1">
    <location>
        <begin position="355"/>
        <end position="374"/>
    </location>
</feature>
<feature type="compositionally biased region" description="Basic and acidic residues" evidence="1">
    <location>
        <begin position="159"/>
        <end position="179"/>
    </location>
</feature>
<organism evidence="3 4">
    <name type="scientific">Haemaphysalis longicornis</name>
    <name type="common">Bush tick</name>
    <dbReference type="NCBI Taxonomy" id="44386"/>
    <lineage>
        <taxon>Eukaryota</taxon>
        <taxon>Metazoa</taxon>
        <taxon>Ecdysozoa</taxon>
        <taxon>Arthropoda</taxon>
        <taxon>Chelicerata</taxon>
        <taxon>Arachnida</taxon>
        <taxon>Acari</taxon>
        <taxon>Parasitiformes</taxon>
        <taxon>Ixodida</taxon>
        <taxon>Ixodoidea</taxon>
        <taxon>Ixodidae</taxon>
        <taxon>Haemaphysalinae</taxon>
        <taxon>Haemaphysalis</taxon>
    </lineage>
</organism>
<gene>
    <name evidence="3" type="ORF">HPB48_013855</name>
</gene>
<feature type="compositionally biased region" description="Low complexity" evidence="1">
    <location>
        <begin position="193"/>
        <end position="203"/>
    </location>
</feature>
<reference evidence="3 4" key="1">
    <citation type="journal article" date="2020" name="Cell">
        <title>Large-Scale Comparative Analyses of Tick Genomes Elucidate Their Genetic Diversity and Vector Capacities.</title>
        <authorList>
            <consortium name="Tick Genome and Microbiome Consortium (TIGMIC)"/>
            <person name="Jia N."/>
            <person name="Wang J."/>
            <person name="Shi W."/>
            <person name="Du L."/>
            <person name="Sun Y."/>
            <person name="Zhan W."/>
            <person name="Jiang J.F."/>
            <person name="Wang Q."/>
            <person name="Zhang B."/>
            <person name="Ji P."/>
            <person name="Bell-Sakyi L."/>
            <person name="Cui X.M."/>
            <person name="Yuan T.T."/>
            <person name="Jiang B.G."/>
            <person name="Yang W.F."/>
            <person name="Lam T.T."/>
            <person name="Chang Q.C."/>
            <person name="Ding S.J."/>
            <person name="Wang X.J."/>
            <person name="Zhu J.G."/>
            <person name="Ruan X.D."/>
            <person name="Zhao L."/>
            <person name="Wei J.T."/>
            <person name="Ye R.Z."/>
            <person name="Que T.C."/>
            <person name="Du C.H."/>
            <person name="Zhou Y.H."/>
            <person name="Cheng J.X."/>
            <person name="Dai P.F."/>
            <person name="Guo W.B."/>
            <person name="Han X.H."/>
            <person name="Huang E.J."/>
            <person name="Li L.F."/>
            <person name="Wei W."/>
            <person name="Gao Y.C."/>
            <person name="Liu J.Z."/>
            <person name="Shao H.Z."/>
            <person name="Wang X."/>
            <person name="Wang C.C."/>
            <person name="Yang T.C."/>
            <person name="Huo Q.B."/>
            <person name="Li W."/>
            <person name="Chen H.Y."/>
            <person name="Chen S.E."/>
            <person name="Zhou L.G."/>
            <person name="Ni X.B."/>
            <person name="Tian J.H."/>
            <person name="Sheng Y."/>
            <person name="Liu T."/>
            <person name="Pan Y.S."/>
            <person name="Xia L.Y."/>
            <person name="Li J."/>
            <person name="Zhao F."/>
            <person name="Cao W.C."/>
        </authorList>
    </citation>
    <scope>NUCLEOTIDE SEQUENCE [LARGE SCALE GENOMIC DNA]</scope>
    <source>
        <strain evidence="3">HaeL-2018</strain>
    </source>
</reference>
<dbReference type="OrthoDB" id="6509837at2759"/>
<feature type="compositionally biased region" description="Basic residues" evidence="1">
    <location>
        <begin position="355"/>
        <end position="364"/>
    </location>
</feature>
<feature type="region of interest" description="Disordered" evidence="1">
    <location>
        <begin position="59"/>
        <end position="110"/>
    </location>
</feature>
<feature type="region of interest" description="Disordered" evidence="1">
    <location>
        <begin position="239"/>
        <end position="299"/>
    </location>
</feature>
<protein>
    <submittedName>
        <fullName evidence="3">Uncharacterized protein</fullName>
    </submittedName>
</protein>
<keyword evidence="2" id="KW-1133">Transmembrane helix</keyword>
<evidence type="ECO:0000256" key="1">
    <source>
        <dbReference type="SAM" id="MobiDB-lite"/>
    </source>
</evidence>
<comment type="caution">
    <text evidence="3">The sequence shown here is derived from an EMBL/GenBank/DDBJ whole genome shotgun (WGS) entry which is preliminary data.</text>
</comment>
<keyword evidence="2" id="KW-0472">Membrane</keyword>
<feature type="region of interest" description="Disordered" evidence="1">
    <location>
        <begin position="126"/>
        <end position="215"/>
    </location>
</feature>
<sequence>MPRELYFQDEGGRRWVIRCSPSDSAPESYLRKREPSYGRCSRAANGALPAALRYVQYTNGGPRMQGSGKPTLSVADPRKGHSNASRFGVGCEHRNPSSNGHGALASPPSGLFPDVPDWILRISRGRKHRASSRGSAPSERAHAEEHTSSSGSTKRPTKKKSEVSFREEEERLSGTKPEPEAAPPQPERKQEPETTATPALTPPMQQSLAPPPIIPRRKTEESFLHEFFEEMDERGMAALTARSDKRRRRKTSAVSGELGGPPQLSLNTEQATQDTGIKHLQPPEGQAELPSPEINDGGEAKGRKRIKLFSAKVEPKAAFATAAEARIVKGDRKASGKQDKAAIGGPLATAIRRTRTTRCSRKRPASSTGADPLSYKCPTLQEVVGYAIVTAVVLLGLVLLVSVPRMRSPETTTSSNAGEMERAQRHKGKEVAESERLAGEELEKEKEKRRAERRAERIQERQERRKMHEDKLQAHPRGPGVQAIKRCTLGGTCFHDCLFILNNNVPEHWQNQTLLSVAFNVEQYASIKTDFVAASSLAPILDFNFSLLTSASARKRLSSLDVPL</sequence>
<dbReference type="EMBL" id="JABSTR010000007">
    <property type="protein sequence ID" value="KAH9375957.1"/>
    <property type="molecule type" value="Genomic_DNA"/>
</dbReference>
<evidence type="ECO:0000313" key="3">
    <source>
        <dbReference type="EMBL" id="KAH9375957.1"/>
    </source>
</evidence>
<feature type="region of interest" description="Disordered" evidence="1">
    <location>
        <begin position="408"/>
        <end position="477"/>
    </location>
</feature>
<feature type="compositionally biased region" description="Polar residues" evidence="1">
    <location>
        <begin position="264"/>
        <end position="275"/>
    </location>
</feature>
<evidence type="ECO:0000313" key="4">
    <source>
        <dbReference type="Proteomes" id="UP000821853"/>
    </source>
</evidence>
<accession>A0A9J6GK64</accession>